<evidence type="ECO:0000256" key="3">
    <source>
        <dbReference type="SAM" id="SignalP"/>
    </source>
</evidence>
<keyword evidence="2" id="KW-0812">Transmembrane</keyword>
<dbReference type="RefSeq" id="WP_390313910.1">
    <property type="nucleotide sequence ID" value="NZ_JBHSPB010000001.1"/>
</dbReference>
<feature type="region of interest" description="Disordered" evidence="1">
    <location>
        <begin position="291"/>
        <end position="310"/>
    </location>
</feature>
<organism evidence="4 5">
    <name type="scientific">Streptomyces gamaensis</name>
    <dbReference type="NCBI Taxonomy" id="1763542"/>
    <lineage>
        <taxon>Bacteria</taxon>
        <taxon>Bacillati</taxon>
        <taxon>Actinomycetota</taxon>
        <taxon>Actinomycetes</taxon>
        <taxon>Kitasatosporales</taxon>
        <taxon>Streptomycetaceae</taxon>
        <taxon>Streptomyces</taxon>
    </lineage>
</organism>
<feature type="transmembrane region" description="Helical" evidence="2">
    <location>
        <begin position="379"/>
        <end position="401"/>
    </location>
</feature>
<dbReference type="Proteomes" id="UP001596083">
    <property type="component" value="Unassembled WGS sequence"/>
</dbReference>
<accession>A0ABW0YQT9</accession>
<feature type="region of interest" description="Disordered" evidence="1">
    <location>
        <begin position="352"/>
        <end position="373"/>
    </location>
</feature>
<keyword evidence="2" id="KW-1133">Transmembrane helix</keyword>
<name>A0ABW0YQT9_9ACTN</name>
<sequence>MGRRVRRGGLVGAAVLGLLAGAGCPARAAGAAGPDAYAYRAAPDARPVQGSRDPADGPLLRPGPGTYTDSLRPGERKFYTVELDAASSAYVSAVAAPRPGTAMGPQDGIEVALQKADGTQCGVGRHRTFLSAGGPYPVADYAERVAPGGGTGGPCALAGTYRFTVKRGEATGGDAGALPVELAYTAGEGGAPSAGATEGGGGAAGTGFGDAVELRPGTREDRLRPGQTRFYRVAAGTGQQLAVAARFGAAAGGDPGPFVINGVRLGLHNAARGYVMNRTAGYRGETVELSLTTPPVAPDGGDPGKGASDAERGMRLPGWYYLQVSLNPKASAGTADGLPVTLDVQVGAPRAADARRGMRATPRHQAAPAGDGRHATRRIVGYAGIGTGSALLLGLGAWTLAARRGPAEPTR</sequence>
<evidence type="ECO:0000313" key="5">
    <source>
        <dbReference type="Proteomes" id="UP001596083"/>
    </source>
</evidence>
<feature type="region of interest" description="Disordered" evidence="1">
    <location>
        <begin position="43"/>
        <end position="70"/>
    </location>
</feature>
<dbReference type="EMBL" id="JBHSPB010000001">
    <property type="protein sequence ID" value="MFC5718919.1"/>
    <property type="molecule type" value="Genomic_DNA"/>
</dbReference>
<feature type="chain" id="PRO_5046478537" evidence="3">
    <location>
        <begin position="29"/>
        <end position="411"/>
    </location>
</feature>
<keyword evidence="2" id="KW-0472">Membrane</keyword>
<protein>
    <submittedName>
        <fullName evidence="4">Uncharacterized protein</fullName>
    </submittedName>
</protein>
<comment type="caution">
    <text evidence="4">The sequence shown here is derived from an EMBL/GenBank/DDBJ whole genome shotgun (WGS) entry which is preliminary data.</text>
</comment>
<proteinExistence type="predicted"/>
<keyword evidence="5" id="KW-1185">Reference proteome</keyword>
<keyword evidence="3" id="KW-0732">Signal</keyword>
<gene>
    <name evidence="4" type="ORF">ACFP1Z_01825</name>
</gene>
<evidence type="ECO:0000256" key="1">
    <source>
        <dbReference type="SAM" id="MobiDB-lite"/>
    </source>
</evidence>
<reference evidence="5" key="1">
    <citation type="journal article" date="2019" name="Int. J. Syst. Evol. Microbiol.">
        <title>The Global Catalogue of Microorganisms (GCM) 10K type strain sequencing project: providing services to taxonomists for standard genome sequencing and annotation.</title>
        <authorList>
            <consortium name="The Broad Institute Genomics Platform"/>
            <consortium name="The Broad Institute Genome Sequencing Center for Infectious Disease"/>
            <person name="Wu L."/>
            <person name="Ma J."/>
        </authorList>
    </citation>
    <scope>NUCLEOTIDE SEQUENCE [LARGE SCALE GENOMIC DNA]</scope>
    <source>
        <strain evidence="5">CGMCC 4.7304</strain>
    </source>
</reference>
<dbReference type="PROSITE" id="PS51257">
    <property type="entry name" value="PROKAR_LIPOPROTEIN"/>
    <property type="match status" value="1"/>
</dbReference>
<evidence type="ECO:0000313" key="4">
    <source>
        <dbReference type="EMBL" id="MFC5718919.1"/>
    </source>
</evidence>
<feature type="signal peptide" evidence="3">
    <location>
        <begin position="1"/>
        <end position="28"/>
    </location>
</feature>
<evidence type="ECO:0000256" key="2">
    <source>
        <dbReference type="SAM" id="Phobius"/>
    </source>
</evidence>